<dbReference type="EMBL" id="CP018025">
    <property type="protein sequence ID" value="APD91910.1"/>
    <property type="molecule type" value="Genomic_DNA"/>
</dbReference>
<dbReference type="Proteomes" id="UP000182101">
    <property type="component" value="Plasmid pAMCP48-600"/>
</dbReference>
<dbReference type="RefSeq" id="WP_071960520.1">
    <property type="nucleotide sequence ID" value="NZ_CP018025.1"/>
</dbReference>
<dbReference type="AlphaFoldDB" id="A0AAC9JGA3"/>
<feature type="compositionally biased region" description="Basic and acidic residues" evidence="1">
    <location>
        <begin position="68"/>
        <end position="79"/>
    </location>
</feature>
<protein>
    <submittedName>
        <fullName evidence="2">Uncharacterized protein</fullName>
    </submittedName>
</protein>
<evidence type="ECO:0000313" key="2">
    <source>
        <dbReference type="EMBL" id="APD91910.1"/>
    </source>
</evidence>
<evidence type="ECO:0000256" key="1">
    <source>
        <dbReference type="SAM" id="MobiDB-lite"/>
    </source>
</evidence>
<name>A0AAC9JGA3_9ALTE</name>
<geneLocation type="plasmid" evidence="3">
    <name>pamcp48-600</name>
</geneLocation>
<gene>
    <name evidence="2" type="ORF">BM524_18495</name>
</gene>
<evidence type="ECO:0000313" key="3">
    <source>
        <dbReference type="Proteomes" id="UP000182101"/>
    </source>
</evidence>
<feature type="region of interest" description="Disordered" evidence="1">
    <location>
        <begin position="58"/>
        <end position="92"/>
    </location>
</feature>
<accession>A0AAC9JGA3</accession>
<organism evidence="2 3">
    <name type="scientific">Alteromonas mediterranea</name>
    <dbReference type="NCBI Taxonomy" id="314275"/>
    <lineage>
        <taxon>Bacteria</taxon>
        <taxon>Pseudomonadati</taxon>
        <taxon>Pseudomonadota</taxon>
        <taxon>Gammaproteobacteria</taxon>
        <taxon>Alteromonadales</taxon>
        <taxon>Alteromonadaceae</taxon>
        <taxon>Alteromonas/Salinimonas group</taxon>
        <taxon>Alteromonas</taxon>
    </lineage>
</organism>
<keyword evidence="2" id="KW-0614">Plasmid</keyword>
<reference evidence="2 3" key="1">
    <citation type="submission" date="2016-11" db="EMBL/GenBank/DDBJ databases">
        <title>Networking in microbes: conjugative elements and plasmids in the genus Alteromonas.</title>
        <authorList>
            <person name="Lopez-Perez M."/>
            <person name="Ramon-Marco N."/>
            <person name="Rodriguez-Valera F."/>
        </authorList>
    </citation>
    <scope>NUCLEOTIDE SEQUENCE [LARGE SCALE GENOMIC DNA]</scope>
    <source>
        <strain evidence="2 3">CP48</strain>
        <plasmid evidence="3">pamcp48-600</plasmid>
    </source>
</reference>
<sequence length="249" mass="27170">MKEWKLCFLAGTIISSVVAPHVAFAQESDSAFSRIDEFLEQRTTLLSSDGAAEDAIEEKVEQPSQPEVAKHDVESEPKATPKPIADSNPNHSIALMDLPPASQFVFKQDVYLSANKKGKYFHGGSVLDISASASETEIVELLHSKNNSACALISNKSNIMMRGNDTTGRAPTFLEVSKVKLSSYSQGSKIYTITFDSKRPKNVDANSSIDISIMCSVPQGVEPSNVTLGDVNQSFGYMFDYTISNYIEI</sequence>
<proteinExistence type="predicted"/>